<reference evidence="1 2" key="1">
    <citation type="submission" date="2019-10" db="EMBL/GenBank/DDBJ databases">
        <title>Genomic and transcriptomic insights into the perfect genentic adaptation of a filamentous nitrogen-fixing cyanobacterium to rice fields.</title>
        <authorList>
            <person name="Chen Z."/>
        </authorList>
    </citation>
    <scope>NUCLEOTIDE SEQUENCE [LARGE SCALE GENOMIC DNA]</scope>
    <source>
        <strain evidence="1">CCNUC1</strain>
    </source>
</reference>
<protein>
    <submittedName>
        <fullName evidence="1">Uncharacterized protein</fullName>
    </submittedName>
</protein>
<dbReference type="EMBL" id="CP045226">
    <property type="protein sequence ID" value="QFS43931.1"/>
    <property type="molecule type" value="Genomic_DNA"/>
</dbReference>
<proteinExistence type="predicted"/>
<gene>
    <name evidence="1" type="ORF">GXM_01404</name>
</gene>
<evidence type="ECO:0000313" key="1">
    <source>
        <dbReference type="EMBL" id="QFS43931.1"/>
    </source>
</evidence>
<dbReference type="Proteomes" id="UP000326678">
    <property type="component" value="Chromosome Gxm1"/>
</dbReference>
<name>A0A5P8VUD4_9NOSO</name>
<dbReference type="KEGG" id="nsh:GXM_01404"/>
<sequence length="42" mass="4819">MLQQTPLCILLHIAATQQFMTNILHIKSSTNIINKLDRLKIT</sequence>
<keyword evidence="2" id="KW-1185">Reference proteome</keyword>
<organism evidence="1 2">
    <name type="scientific">Nostoc sphaeroides CCNUC1</name>
    <dbReference type="NCBI Taxonomy" id="2653204"/>
    <lineage>
        <taxon>Bacteria</taxon>
        <taxon>Bacillati</taxon>
        <taxon>Cyanobacteriota</taxon>
        <taxon>Cyanophyceae</taxon>
        <taxon>Nostocales</taxon>
        <taxon>Nostocaceae</taxon>
        <taxon>Nostoc</taxon>
    </lineage>
</organism>
<dbReference type="AlphaFoldDB" id="A0A5P8VUD4"/>
<evidence type="ECO:0000313" key="2">
    <source>
        <dbReference type="Proteomes" id="UP000326678"/>
    </source>
</evidence>
<accession>A0A5P8VUD4</accession>